<feature type="transmembrane region" description="Helical" evidence="1">
    <location>
        <begin position="7"/>
        <end position="24"/>
    </location>
</feature>
<dbReference type="AlphaFoldDB" id="A0A1I5R8E1"/>
<evidence type="ECO:0000313" key="4">
    <source>
        <dbReference type="Proteomes" id="UP000242243"/>
    </source>
</evidence>
<evidence type="ECO:0000256" key="1">
    <source>
        <dbReference type="SAM" id="Phobius"/>
    </source>
</evidence>
<dbReference type="Proteomes" id="UP000242243">
    <property type="component" value="Unassembled WGS sequence"/>
</dbReference>
<evidence type="ECO:0000313" key="3">
    <source>
        <dbReference type="EMBL" id="SFP54266.1"/>
    </source>
</evidence>
<dbReference type="Proteomes" id="UP000321547">
    <property type="component" value="Unassembled WGS sequence"/>
</dbReference>
<dbReference type="STRING" id="306540.SAMN05421839_12724"/>
<organism evidence="3 4">
    <name type="scientific">Halolactibacillus halophilus</name>
    <dbReference type="NCBI Taxonomy" id="306540"/>
    <lineage>
        <taxon>Bacteria</taxon>
        <taxon>Bacillati</taxon>
        <taxon>Bacillota</taxon>
        <taxon>Bacilli</taxon>
        <taxon>Bacillales</taxon>
        <taxon>Bacillaceae</taxon>
        <taxon>Halolactibacillus</taxon>
    </lineage>
</organism>
<dbReference type="EMBL" id="FOXC01000027">
    <property type="protein sequence ID" value="SFP54266.1"/>
    <property type="molecule type" value="Genomic_DNA"/>
</dbReference>
<accession>A0A1I5R8E1</accession>
<name>A0A1I5R8E1_9BACI</name>
<proteinExistence type="predicted"/>
<evidence type="ECO:0000313" key="5">
    <source>
        <dbReference type="Proteomes" id="UP000321547"/>
    </source>
</evidence>
<reference evidence="3 4" key="1">
    <citation type="submission" date="2016-10" db="EMBL/GenBank/DDBJ databases">
        <authorList>
            <person name="de Groot N.N."/>
        </authorList>
    </citation>
    <scope>NUCLEOTIDE SEQUENCE [LARGE SCALE GENOMIC DNA]</scope>
    <source>
        <strain evidence="3 4">DSM 17073</strain>
    </source>
</reference>
<gene>
    <name evidence="2" type="ORF">HHA03_16730</name>
    <name evidence="3" type="ORF">SAMN05421839_12724</name>
</gene>
<dbReference type="EMBL" id="BJWI01000025">
    <property type="protein sequence ID" value="GEM02141.1"/>
    <property type="molecule type" value="Genomic_DNA"/>
</dbReference>
<protein>
    <submittedName>
        <fullName evidence="3">Uncharacterized protein</fullName>
    </submittedName>
</protein>
<sequence>MKKRKNHIIWLSVLVLGLSTYHLIDHVSKQTTYEEVISETIEEESIQSISITSYETGERITVTDPKMINTFINGASDSKLTKSKNSDGNPLKYLVYFHTDTEHSYDIYTSLRLNDSMIQYDGDFYAVNDDHFVYQLTEDIFLKNSQQENEQ</sequence>
<keyword evidence="1" id="KW-0812">Transmembrane</keyword>
<keyword evidence="5" id="KW-1185">Reference proteome</keyword>
<keyword evidence="1" id="KW-0472">Membrane</keyword>
<dbReference type="RefSeq" id="WP_089832792.1">
    <property type="nucleotide sequence ID" value="NZ_BJWI01000025.1"/>
</dbReference>
<reference evidence="2 5" key="2">
    <citation type="submission" date="2019-07" db="EMBL/GenBank/DDBJ databases">
        <title>Whole genome shotgun sequence of Halolactibacillus halophilus NBRC 100868.</title>
        <authorList>
            <person name="Hosoyama A."/>
            <person name="Uohara A."/>
            <person name="Ohji S."/>
            <person name="Ichikawa N."/>
        </authorList>
    </citation>
    <scope>NUCLEOTIDE SEQUENCE [LARGE SCALE GENOMIC DNA]</scope>
    <source>
        <strain evidence="2 5">NBRC 100868</strain>
    </source>
</reference>
<keyword evidence="1" id="KW-1133">Transmembrane helix</keyword>
<evidence type="ECO:0000313" key="2">
    <source>
        <dbReference type="EMBL" id="GEM02141.1"/>
    </source>
</evidence>